<dbReference type="EMBL" id="JAAAIN010001312">
    <property type="protein sequence ID" value="KAG0304398.1"/>
    <property type="molecule type" value="Genomic_DNA"/>
</dbReference>
<gene>
    <name evidence="2" type="ORF">BGZ97_001519</name>
</gene>
<comment type="caution">
    <text evidence="2">The sequence shown here is derived from an EMBL/GenBank/DDBJ whole genome shotgun (WGS) entry which is preliminary data.</text>
</comment>
<reference evidence="2" key="1">
    <citation type="journal article" date="2020" name="Fungal Divers.">
        <title>Resolving the Mortierellaceae phylogeny through synthesis of multi-gene phylogenetics and phylogenomics.</title>
        <authorList>
            <person name="Vandepol N."/>
            <person name="Liber J."/>
            <person name="Desiro A."/>
            <person name="Na H."/>
            <person name="Kennedy M."/>
            <person name="Barry K."/>
            <person name="Grigoriev I.V."/>
            <person name="Miller A.N."/>
            <person name="O'Donnell K."/>
            <person name="Stajich J.E."/>
            <person name="Bonito G."/>
        </authorList>
    </citation>
    <scope>NUCLEOTIDE SEQUENCE</scope>
    <source>
        <strain evidence="2">NVP60</strain>
    </source>
</reference>
<proteinExistence type="predicted"/>
<evidence type="ECO:0000256" key="1">
    <source>
        <dbReference type="SAM" id="MobiDB-lite"/>
    </source>
</evidence>
<sequence length="135" mass="15070">MLSRSKEPQRVLSSFDVEAQNYSIHQWAVDTYDIRNTKAIARVGEDYMLSKAFNGAMHPTRVIPFYFKASFRDEDDDDDLHADDHHGAQGFGSDPYTESGSGTGTQEPIPLDPSLVTITTLITPNRYDLGGDPYP</sequence>
<accession>A0A9P6QYS9</accession>
<evidence type="ECO:0000313" key="2">
    <source>
        <dbReference type="EMBL" id="KAG0304398.1"/>
    </source>
</evidence>
<keyword evidence="3" id="KW-1185">Reference proteome</keyword>
<dbReference type="OrthoDB" id="411524at2759"/>
<dbReference type="AlphaFoldDB" id="A0A9P6QYS9"/>
<organism evidence="2 3">
    <name type="scientific">Linnemannia gamsii</name>
    <dbReference type="NCBI Taxonomy" id="64522"/>
    <lineage>
        <taxon>Eukaryota</taxon>
        <taxon>Fungi</taxon>
        <taxon>Fungi incertae sedis</taxon>
        <taxon>Mucoromycota</taxon>
        <taxon>Mortierellomycotina</taxon>
        <taxon>Mortierellomycetes</taxon>
        <taxon>Mortierellales</taxon>
        <taxon>Mortierellaceae</taxon>
        <taxon>Linnemannia</taxon>
    </lineage>
</organism>
<feature type="compositionally biased region" description="Polar residues" evidence="1">
    <location>
        <begin position="96"/>
        <end position="106"/>
    </location>
</feature>
<name>A0A9P6QYS9_9FUNG</name>
<feature type="region of interest" description="Disordered" evidence="1">
    <location>
        <begin position="76"/>
        <end position="113"/>
    </location>
</feature>
<protein>
    <submittedName>
        <fullName evidence="2">Uncharacterized protein</fullName>
    </submittedName>
</protein>
<evidence type="ECO:0000313" key="3">
    <source>
        <dbReference type="Proteomes" id="UP000823405"/>
    </source>
</evidence>
<dbReference type="Proteomes" id="UP000823405">
    <property type="component" value="Unassembled WGS sequence"/>
</dbReference>